<proteinExistence type="inferred from homology"/>
<comment type="similarity">
    <text evidence="1">Belongs to the GerABKA family.</text>
</comment>
<keyword evidence="2 3" id="KW-0472">Membrane</keyword>
<dbReference type="EMBL" id="CP000724">
    <property type="protein sequence ID" value="ABR49350.1"/>
    <property type="molecule type" value="Genomic_DNA"/>
</dbReference>
<evidence type="ECO:0000256" key="1">
    <source>
        <dbReference type="ARBA" id="ARBA00005278"/>
    </source>
</evidence>
<dbReference type="HOGENOM" id="CLU_021639_3_1_9"/>
<keyword evidence="5" id="KW-1185">Reference proteome</keyword>
<evidence type="ECO:0000313" key="4">
    <source>
        <dbReference type="EMBL" id="ABR49350.1"/>
    </source>
</evidence>
<name>A6TT32_ALKMQ</name>
<feature type="transmembrane region" description="Helical" evidence="3">
    <location>
        <begin position="361"/>
        <end position="381"/>
    </location>
</feature>
<dbReference type="PANTHER" id="PTHR22550">
    <property type="entry name" value="SPORE GERMINATION PROTEIN"/>
    <property type="match status" value="1"/>
</dbReference>
<dbReference type="STRING" id="293826.Amet_3212"/>
<accession>A6TT32</accession>
<organism evidence="4 5">
    <name type="scientific">Alkaliphilus metalliredigens (strain QYMF)</name>
    <dbReference type="NCBI Taxonomy" id="293826"/>
    <lineage>
        <taxon>Bacteria</taxon>
        <taxon>Bacillati</taxon>
        <taxon>Bacillota</taxon>
        <taxon>Clostridia</taxon>
        <taxon>Peptostreptococcales</taxon>
        <taxon>Natronincolaceae</taxon>
        <taxon>Alkaliphilus</taxon>
    </lineage>
</organism>
<feature type="transmembrane region" description="Helical" evidence="3">
    <location>
        <begin position="414"/>
        <end position="437"/>
    </location>
</feature>
<evidence type="ECO:0000256" key="2">
    <source>
        <dbReference type="ARBA" id="ARBA00023136"/>
    </source>
</evidence>
<feature type="transmembrane region" description="Helical" evidence="3">
    <location>
        <begin position="449"/>
        <end position="466"/>
    </location>
</feature>
<dbReference type="eggNOG" id="COG0697">
    <property type="taxonomic scope" value="Bacteria"/>
</dbReference>
<dbReference type="AlphaFoldDB" id="A6TT32"/>
<dbReference type="KEGG" id="amt:Amet_3212"/>
<dbReference type="Proteomes" id="UP000001572">
    <property type="component" value="Chromosome"/>
</dbReference>
<gene>
    <name evidence="4" type="ordered locus">Amet_3212</name>
</gene>
<keyword evidence="3" id="KW-0812">Transmembrane</keyword>
<protein>
    <submittedName>
        <fullName evidence="4">GerA spore germination protein</fullName>
    </submittedName>
</protein>
<reference evidence="5" key="1">
    <citation type="journal article" date="2016" name="Genome Announc.">
        <title>Complete genome sequence of Alkaliphilus metalliredigens strain QYMF, an alkaliphilic and metal-reducing bacterium isolated from borax-contaminated leachate ponds.</title>
        <authorList>
            <person name="Hwang C."/>
            <person name="Copeland A."/>
            <person name="Lucas S."/>
            <person name="Lapidus A."/>
            <person name="Barry K."/>
            <person name="Detter J.C."/>
            <person name="Glavina Del Rio T."/>
            <person name="Hammon N."/>
            <person name="Israni S."/>
            <person name="Dalin E."/>
            <person name="Tice H."/>
            <person name="Pitluck S."/>
            <person name="Chertkov O."/>
            <person name="Brettin T."/>
            <person name="Bruce D."/>
            <person name="Han C."/>
            <person name="Schmutz J."/>
            <person name="Larimer F."/>
            <person name="Land M.L."/>
            <person name="Hauser L."/>
            <person name="Kyrpides N."/>
            <person name="Mikhailova N."/>
            <person name="Ye Q."/>
            <person name="Zhou J."/>
            <person name="Richardson P."/>
            <person name="Fields M.W."/>
        </authorList>
    </citation>
    <scope>NUCLEOTIDE SEQUENCE [LARGE SCALE GENOMIC DNA]</scope>
    <source>
        <strain evidence="5">QYMF</strain>
    </source>
</reference>
<dbReference type="InterPro" id="IPR050768">
    <property type="entry name" value="UPF0353/GerABKA_families"/>
</dbReference>
<keyword evidence="3" id="KW-1133">Transmembrane helix</keyword>
<evidence type="ECO:0000256" key="3">
    <source>
        <dbReference type="SAM" id="Phobius"/>
    </source>
</evidence>
<feature type="transmembrane region" description="Helical" evidence="3">
    <location>
        <begin position="292"/>
        <end position="311"/>
    </location>
</feature>
<dbReference type="GO" id="GO:0016020">
    <property type="term" value="C:membrane"/>
    <property type="evidence" value="ECO:0007669"/>
    <property type="project" value="InterPro"/>
</dbReference>
<feature type="transmembrane region" description="Helical" evidence="3">
    <location>
        <begin position="331"/>
        <end position="349"/>
    </location>
</feature>
<dbReference type="RefSeq" id="WP_012064315.1">
    <property type="nucleotide sequence ID" value="NC_009633.1"/>
</dbReference>
<dbReference type="GO" id="GO:0009847">
    <property type="term" value="P:spore germination"/>
    <property type="evidence" value="ECO:0007669"/>
    <property type="project" value="InterPro"/>
</dbReference>
<dbReference type="InterPro" id="IPR004995">
    <property type="entry name" value="Spore_Ger"/>
</dbReference>
<dbReference type="PIRSF" id="PIRSF005690">
    <property type="entry name" value="GerBA"/>
    <property type="match status" value="1"/>
</dbReference>
<sequence>MGKGDNKVPLSKNFSHNINYLLKELRVDENFDIIHRQLEYANRKFGLFFVDGFANENVMVMIMRELEHLAPNDIYKDAVDKLVKRFIPHIEVEKIDDLEESITQILSGQAVLIIEGCNEGILIDIREYPSRSPEEPDIERVVRGPRDGFVETLVFNVALIRRRVRDRSLIMEPLQVGTRSKTDIVIAYLDSVVDLDLVAQLKQKIEDISIDGLPMEEKSLEEFIFGRHYNPYPMVRYTERADTCGVHLREGHILMLVDGSPSVMICPATFWHHLQHAEEYRQKPIVGMFLRWVRFTAVFASLFLLPLWYVLAENPHLLPESLKFIGPETTGQVPLFWQFFLAEIGIEILRMAAIHTPSALATALGLVAAILIGEVAINVGLFAEEVVLYLAIAAMSTFATPSYELSLANRMFRLVFLIGGALFGIYGFLGSILLWIILLATSKSLGVPYLWPLIPFNGKALLDLFIRIPVPLKTKRPSALKTQDDTRE</sequence>
<dbReference type="OrthoDB" id="9772630at2"/>
<feature type="transmembrane region" description="Helical" evidence="3">
    <location>
        <begin position="387"/>
        <end position="407"/>
    </location>
</feature>
<dbReference type="PANTHER" id="PTHR22550:SF9">
    <property type="entry name" value="STAGE V SPORULATION PROTEIN AF"/>
    <property type="match status" value="1"/>
</dbReference>
<evidence type="ECO:0000313" key="5">
    <source>
        <dbReference type="Proteomes" id="UP000001572"/>
    </source>
</evidence>
<dbReference type="Pfam" id="PF03323">
    <property type="entry name" value="GerA"/>
    <property type="match status" value="1"/>
</dbReference>